<proteinExistence type="predicted"/>
<reference evidence="2" key="1">
    <citation type="submission" date="2017-01" db="EMBL/GenBank/DDBJ databases">
        <authorList>
            <person name="Varghese N."/>
            <person name="Submissions S."/>
        </authorList>
    </citation>
    <scope>NUCLEOTIDE SEQUENCE [LARGE SCALE GENOMIC DNA]</scope>
    <source>
        <strain evidence="2">DSM 23145</strain>
    </source>
</reference>
<evidence type="ECO:0000313" key="2">
    <source>
        <dbReference type="Proteomes" id="UP000185839"/>
    </source>
</evidence>
<protein>
    <submittedName>
        <fullName evidence="1">Uncharacterized protein</fullName>
    </submittedName>
</protein>
<sequence length="29" mass="3452">MDSQNCTPNKIAIPRKILDKFIFLKFKNK</sequence>
<name>A0A1N7M114_9FLAO</name>
<dbReference type="AlphaFoldDB" id="A0A1N7M114"/>
<keyword evidence="2" id="KW-1185">Reference proteome</keyword>
<evidence type="ECO:0000313" key="1">
    <source>
        <dbReference type="EMBL" id="SIS79747.1"/>
    </source>
</evidence>
<gene>
    <name evidence="1" type="ORF">SAMN05421789_1075</name>
</gene>
<dbReference type="Proteomes" id="UP000185839">
    <property type="component" value="Unassembled WGS sequence"/>
</dbReference>
<dbReference type="EMBL" id="FTOI01000007">
    <property type="protein sequence ID" value="SIS79747.1"/>
    <property type="molecule type" value="Genomic_DNA"/>
</dbReference>
<accession>A0A1N7M114</accession>
<organism evidence="1 2">
    <name type="scientific">Kaistella chaponensis</name>
    <dbReference type="NCBI Taxonomy" id="713588"/>
    <lineage>
        <taxon>Bacteria</taxon>
        <taxon>Pseudomonadati</taxon>
        <taxon>Bacteroidota</taxon>
        <taxon>Flavobacteriia</taxon>
        <taxon>Flavobacteriales</taxon>
        <taxon>Weeksellaceae</taxon>
        <taxon>Chryseobacterium group</taxon>
        <taxon>Kaistella</taxon>
    </lineage>
</organism>